<feature type="compositionally biased region" description="Basic and acidic residues" evidence="1">
    <location>
        <begin position="41"/>
        <end position="83"/>
    </location>
</feature>
<dbReference type="NCBIfam" id="NF038029">
    <property type="entry name" value="LP_plasma"/>
    <property type="match status" value="1"/>
</dbReference>
<sequence length="202" mass="23834">MKKILTIFGSISLITTTSFLVIACKESKQFDNKITKSNNNKIDENKAIKENKEESNLKKEEDKREMNKDKLTEEANKDKKDQEEQIQNGQPRENDQYQPKRSNKDNFNLIKKYGKEIVDFLFPNTEKLTKLYSNVEKSYLSKLIGQVTSLYNEIAQYSDINEFQLKTTKYNLKNGDLYRQFDEIVTNYETQKDNIWSLLRSI</sequence>
<keyword evidence="2" id="KW-0449">Lipoprotein</keyword>
<proteinExistence type="predicted"/>
<feature type="compositionally biased region" description="Polar residues" evidence="1">
    <location>
        <begin position="85"/>
        <end position="100"/>
    </location>
</feature>
<dbReference type="InterPro" id="IPR054816">
    <property type="entry name" value="Lipoprotein_mollicutes-type_CS"/>
</dbReference>
<evidence type="ECO:0000313" key="2">
    <source>
        <dbReference type="EMBL" id="KIM13526.1"/>
    </source>
</evidence>
<evidence type="ECO:0000256" key="1">
    <source>
        <dbReference type="SAM" id="MobiDB-lite"/>
    </source>
</evidence>
<organism evidence="2 3">
    <name type="scientific">Mycoplasma capricolum subsp. capricolum</name>
    <dbReference type="NCBI Taxonomy" id="40479"/>
    <lineage>
        <taxon>Bacteria</taxon>
        <taxon>Bacillati</taxon>
        <taxon>Mycoplasmatota</taxon>
        <taxon>Mollicutes</taxon>
        <taxon>Mycoplasmataceae</taxon>
        <taxon>Mycoplasma</taxon>
    </lineage>
</organism>
<dbReference type="EMBL" id="JXQB01000001">
    <property type="protein sequence ID" value="KIM13526.1"/>
    <property type="molecule type" value="Genomic_DNA"/>
</dbReference>
<reference evidence="2 3" key="1">
    <citation type="submission" date="2015-01" db="EMBL/GenBank/DDBJ databases">
        <title>Draft Genome Sequence of Mycoplasma capricolum subsp. capricolum str. GM508D.</title>
        <authorList>
            <person name="Calcutt M.J."/>
            <person name="Foecking M.F."/>
        </authorList>
    </citation>
    <scope>NUCLEOTIDE SEQUENCE [LARGE SCALE GENOMIC DNA]</scope>
    <source>
        <strain evidence="2 3">GM508D</strain>
    </source>
</reference>
<dbReference type="AlphaFoldDB" id="A0A0C3A1U2"/>
<dbReference type="RefSeq" id="WP_052461481.1">
    <property type="nucleotide sequence ID" value="NZ_JXQB01000001.1"/>
</dbReference>
<dbReference type="Proteomes" id="UP000031975">
    <property type="component" value="Unassembled WGS sequence"/>
</dbReference>
<name>A0A0C3A1U2_MYCCA</name>
<evidence type="ECO:0000313" key="3">
    <source>
        <dbReference type="Proteomes" id="UP000031975"/>
    </source>
</evidence>
<gene>
    <name evidence="2" type="ORF">MCGM508_00305</name>
</gene>
<protein>
    <submittedName>
        <fullName evidence="2">Lipoprotein</fullName>
    </submittedName>
</protein>
<dbReference type="PROSITE" id="PS51257">
    <property type="entry name" value="PROKAR_LIPOPROTEIN"/>
    <property type="match status" value="1"/>
</dbReference>
<feature type="region of interest" description="Disordered" evidence="1">
    <location>
        <begin position="36"/>
        <end position="103"/>
    </location>
</feature>
<comment type="caution">
    <text evidence="2">The sequence shown here is derived from an EMBL/GenBank/DDBJ whole genome shotgun (WGS) entry which is preliminary data.</text>
</comment>
<accession>A0A0C3A1U2</accession>